<dbReference type="PANTHER" id="PTHR33845">
    <property type="entry name" value="C2H2-TYPE DOMAIN-CONTAINING PROTEIN"/>
    <property type="match status" value="1"/>
</dbReference>
<dbReference type="PANTHER" id="PTHR33845:SF1">
    <property type="entry name" value="C2H2-TYPE DOMAIN-CONTAINING PROTEIN"/>
    <property type="match status" value="1"/>
</dbReference>
<evidence type="ECO:0000313" key="1">
    <source>
        <dbReference type="EMBL" id="CAH3141347.1"/>
    </source>
</evidence>
<dbReference type="EMBL" id="CALNXJ010000035">
    <property type="protein sequence ID" value="CAH3141347.1"/>
    <property type="molecule type" value="Genomic_DNA"/>
</dbReference>
<comment type="caution">
    <text evidence="1">The sequence shown here is derived from an EMBL/GenBank/DDBJ whole genome shotgun (WGS) entry which is preliminary data.</text>
</comment>
<accession>A0AAU9X980</accession>
<dbReference type="Proteomes" id="UP001159428">
    <property type="component" value="Unassembled WGS sequence"/>
</dbReference>
<name>A0AAU9X980_9CNID</name>
<keyword evidence="2" id="KW-1185">Reference proteome</keyword>
<sequence>MPWDMASDRTQRFYIRKAKQVVDAALGEIAPQDTEKLWISLIQSKVAAQQTSDEAIDFKLADALAECYKNAEHWGSRRQILSIMADKMDFETLQNWLPGLTRYRFIIARHHRILHGRGSVVSTVSSRRMYVSPKQLDHFLDFITSTHIVQDLPFGEKTLKLSTKEEIAVPNVIRTLILERIVQQYNAFCCESDLLPMARSTLIAILNDVVEEIGEKCGKGSLWVKEKKEQLKSSKRYPKGDYKSKQNINAWKSHFLRSGNQDECRLDILKKLDETSVLIVLDWAMKYLPRKFRESQTDWFAKRGIPWHIAVALRRGADSQTEMMTFVHIFDSCNQDSRTVLAILNDVFHRLKGVMPQLQSVYLRQDNAGCYHCSLSLVTARQVAEVNGLRLARMDFSDAQGGKGPCDRKAATIKSHIAVYLNSGHDIETASQMLEAISSFDGVAGVQTMVCSPPTSPLRTSIKWEDEAVFKSMESLQDWSRKACAVQ</sequence>
<proteinExistence type="predicted"/>
<organism evidence="1 2">
    <name type="scientific">Pocillopora meandrina</name>
    <dbReference type="NCBI Taxonomy" id="46732"/>
    <lineage>
        <taxon>Eukaryota</taxon>
        <taxon>Metazoa</taxon>
        <taxon>Cnidaria</taxon>
        <taxon>Anthozoa</taxon>
        <taxon>Hexacorallia</taxon>
        <taxon>Scleractinia</taxon>
        <taxon>Astrocoeniina</taxon>
        <taxon>Pocilloporidae</taxon>
        <taxon>Pocillopora</taxon>
    </lineage>
</organism>
<gene>
    <name evidence="1" type="ORF">PMEA_00019656</name>
</gene>
<evidence type="ECO:0008006" key="3">
    <source>
        <dbReference type="Google" id="ProtNLM"/>
    </source>
</evidence>
<dbReference type="AlphaFoldDB" id="A0AAU9X980"/>
<reference evidence="1 2" key="1">
    <citation type="submission" date="2022-05" db="EMBL/GenBank/DDBJ databases">
        <authorList>
            <consortium name="Genoscope - CEA"/>
            <person name="William W."/>
        </authorList>
    </citation>
    <scope>NUCLEOTIDE SEQUENCE [LARGE SCALE GENOMIC DNA]</scope>
</reference>
<protein>
    <recommendedName>
        <fullName evidence="3">Transposase</fullName>
    </recommendedName>
</protein>
<evidence type="ECO:0000313" key="2">
    <source>
        <dbReference type="Proteomes" id="UP001159428"/>
    </source>
</evidence>